<dbReference type="GO" id="GO:0000812">
    <property type="term" value="C:Swr1 complex"/>
    <property type="evidence" value="ECO:0007669"/>
    <property type="project" value="EnsemblFungi"/>
</dbReference>
<keyword evidence="13" id="KW-1185">Reference proteome</keyword>
<dbReference type="OrthoDB" id="19740at2759"/>
<keyword evidence="5" id="KW-0805">Transcription regulation</keyword>
<gene>
    <name evidence="12" type="ORF">T551_00653</name>
</gene>
<dbReference type="GeneID" id="28939172"/>
<evidence type="ECO:0000256" key="5">
    <source>
        <dbReference type="ARBA" id="ARBA00023015"/>
    </source>
</evidence>
<dbReference type="GO" id="GO:0006281">
    <property type="term" value="P:DNA repair"/>
    <property type="evidence" value="ECO:0007669"/>
    <property type="project" value="EnsemblFungi"/>
</dbReference>
<feature type="domain" description="Myb-like" evidence="11">
    <location>
        <begin position="132"/>
        <end position="184"/>
    </location>
</feature>
<evidence type="ECO:0000256" key="2">
    <source>
        <dbReference type="ARBA" id="ARBA00006918"/>
    </source>
</evidence>
<feature type="coiled-coil region" evidence="9">
    <location>
        <begin position="390"/>
        <end position="417"/>
    </location>
</feature>
<dbReference type="GO" id="GO:0006338">
    <property type="term" value="P:chromatin remodeling"/>
    <property type="evidence" value="ECO:0007669"/>
    <property type="project" value="EnsemblFungi"/>
</dbReference>
<evidence type="ECO:0000256" key="7">
    <source>
        <dbReference type="ARBA" id="ARBA00023242"/>
    </source>
</evidence>
<feature type="region of interest" description="Disordered" evidence="10">
    <location>
        <begin position="418"/>
        <end position="446"/>
    </location>
</feature>
<dbReference type="GO" id="GO:0003714">
    <property type="term" value="F:transcription corepressor activity"/>
    <property type="evidence" value="ECO:0007669"/>
    <property type="project" value="TreeGrafter"/>
</dbReference>
<dbReference type="EMBL" id="LFWA01000003">
    <property type="protein sequence ID" value="KTW31971.1"/>
    <property type="molecule type" value="Genomic_DNA"/>
</dbReference>
<dbReference type="SMART" id="SM00717">
    <property type="entry name" value="SANT"/>
    <property type="match status" value="1"/>
</dbReference>
<dbReference type="eggNOG" id="KOG2656">
    <property type="taxonomic scope" value="Eukaryota"/>
</dbReference>
<dbReference type="Gene3D" id="1.10.10.60">
    <property type="entry name" value="Homeodomain-like"/>
    <property type="match status" value="1"/>
</dbReference>
<dbReference type="GO" id="GO:0000122">
    <property type="term" value="P:negative regulation of transcription by RNA polymerase II"/>
    <property type="evidence" value="ECO:0007669"/>
    <property type="project" value="TreeGrafter"/>
</dbReference>
<dbReference type="GO" id="GO:0035267">
    <property type="term" value="C:NuA4 histone acetyltransferase complex"/>
    <property type="evidence" value="ECO:0007669"/>
    <property type="project" value="EnsemblFungi"/>
</dbReference>
<evidence type="ECO:0000256" key="10">
    <source>
        <dbReference type="SAM" id="MobiDB-lite"/>
    </source>
</evidence>
<evidence type="ECO:0000256" key="9">
    <source>
        <dbReference type="SAM" id="Coils"/>
    </source>
</evidence>
<evidence type="ECO:0000256" key="1">
    <source>
        <dbReference type="ARBA" id="ARBA00004123"/>
    </source>
</evidence>
<evidence type="ECO:0000256" key="4">
    <source>
        <dbReference type="ARBA" id="ARBA00022853"/>
    </source>
</evidence>
<evidence type="ECO:0000256" key="8">
    <source>
        <dbReference type="ARBA" id="ARBA00025264"/>
    </source>
</evidence>
<evidence type="ECO:0000256" key="6">
    <source>
        <dbReference type="ARBA" id="ARBA00023163"/>
    </source>
</evidence>
<dbReference type="VEuPathDB" id="FungiDB:T551_00653"/>
<dbReference type="InterPro" id="IPR027109">
    <property type="entry name" value="Swc4/Dmap1"/>
</dbReference>
<dbReference type="PANTHER" id="PTHR12855">
    <property type="entry name" value="DNA METHYLTRANSFERASE 1-ASSOCIATED PROTEIN 1 FAMILY MEMBER"/>
    <property type="match status" value="1"/>
</dbReference>
<evidence type="ECO:0000259" key="11">
    <source>
        <dbReference type="SMART" id="SM00717"/>
    </source>
</evidence>
<dbReference type="Pfam" id="PF16282">
    <property type="entry name" value="SANT_DAMP1_like"/>
    <property type="match status" value="1"/>
</dbReference>
<comment type="subcellular location">
    <subcellularLocation>
        <location evidence="1">Nucleus</location>
    </subcellularLocation>
</comment>
<sequence length="446" mass="51841">MTQSYKEMNSDIRDVLNLPETPISKPVARTKLKTFTEKKPDSITRELYSLLGENTPPIAILQNKFKTRPKLRQKAVAWVWSSFVNGARKDGHLFSHWMRAEDSVNEEYRFEKLNKKVNIITYSNEEYALNLTALDWSREETDYLFSLCREYDLRFVVIADRYDYKGTQRTMEDIKDRYYTVVRKILMARTPIAMMTPTQTEELNQLYYNKEREIARKKHLASLAMRTPAEIAEEEALFIESQRIEAYGKKMAQERKELLRLLEAPIPTGSIAKYTSSQGLGILANNILNADKNRKRKMHEKNSSQAFSGLTNSHKDTIFKKIKKLSSREEIIYGVSWHDKLHAGIYLRSTRLSMAKPTVATKIATILTELGLATRLTMPTAKTCAKFEQLQRSIEILLDAKKHLDRLEQEHRVAEARIQEIPINDSETKTQEPLNDSPKFQKRLRK</sequence>
<name>A0A0W4ZUE7_PNEJ7</name>
<keyword evidence="9" id="KW-0175">Coiled coil</keyword>
<comment type="similarity">
    <text evidence="2">Belongs to the SWC4 family.</text>
</comment>
<dbReference type="STRING" id="1408657.A0A0W4ZUE7"/>
<evidence type="ECO:0000313" key="13">
    <source>
        <dbReference type="Proteomes" id="UP000053447"/>
    </source>
</evidence>
<accession>A0A0W4ZUE7</accession>
<evidence type="ECO:0000256" key="3">
    <source>
        <dbReference type="ARBA" id="ARBA00019132"/>
    </source>
</evidence>
<dbReference type="SUPFAM" id="SSF46689">
    <property type="entry name" value="Homeodomain-like"/>
    <property type="match status" value="1"/>
</dbReference>
<evidence type="ECO:0000313" key="12">
    <source>
        <dbReference type="EMBL" id="KTW31971.1"/>
    </source>
</evidence>
<dbReference type="GO" id="GO:0051276">
    <property type="term" value="P:chromosome organization"/>
    <property type="evidence" value="ECO:0007669"/>
    <property type="project" value="EnsemblFungi"/>
</dbReference>
<comment type="caution">
    <text evidence="12">The sequence shown here is derived from an EMBL/GenBank/DDBJ whole genome shotgun (WGS) entry which is preliminary data.</text>
</comment>
<organism evidence="12 13">
    <name type="scientific">Pneumocystis jirovecii (strain RU7)</name>
    <name type="common">Human pneumocystis pneumonia agent</name>
    <dbReference type="NCBI Taxonomy" id="1408657"/>
    <lineage>
        <taxon>Eukaryota</taxon>
        <taxon>Fungi</taxon>
        <taxon>Dikarya</taxon>
        <taxon>Ascomycota</taxon>
        <taxon>Taphrinomycotina</taxon>
        <taxon>Pneumocystomycetes</taxon>
        <taxon>Pneumocystaceae</taxon>
        <taxon>Pneumocystis</taxon>
    </lineage>
</organism>
<comment type="function">
    <text evidence="8">Component of the SWR1 complex which mediates the ATP-dependent exchange of histone H2A for the H2A variant HZT1 leading to transcriptional regulation of selected genes by chromatin remodeling. Component of the NuA4 histone acetyltransferase complex which is involved in transcriptional activation of selected genes principally by acetylation of nucleosomal histone H4 and H2A. The NuA4 complex is also involved in DNA repair.</text>
</comment>
<dbReference type="AlphaFoldDB" id="A0A0W4ZUE7"/>
<proteinExistence type="inferred from homology"/>
<dbReference type="InterPro" id="IPR032563">
    <property type="entry name" value="DAMP1_SANT-like"/>
</dbReference>
<dbReference type="InterPro" id="IPR001005">
    <property type="entry name" value="SANT/Myb"/>
</dbReference>
<keyword evidence="7" id="KW-0539">Nucleus</keyword>
<dbReference type="PANTHER" id="PTHR12855:SF10">
    <property type="entry name" value="DNA METHYLTRANSFERASE 1-ASSOCIATED PROTEIN 1"/>
    <property type="match status" value="1"/>
</dbReference>
<dbReference type="InterPro" id="IPR009057">
    <property type="entry name" value="Homeodomain-like_sf"/>
</dbReference>
<reference evidence="13" key="1">
    <citation type="journal article" date="2016" name="Nat. Commun.">
        <title>Genome analysis of three Pneumocystis species reveals adaptation mechanisms to life exclusively in mammalian hosts.</title>
        <authorList>
            <person name="Ma L."/>
            <person name="Chen Z."/>
            <person name="Huang D.W."/>
            <person name="Kutty G."/>
            <person name="Ishihara M."/>
            <person name="Wang H."/>
            <person name="Abouelleil A."/>
            <person name="Bishop L."/>
            <person name="Davey E."/>
            <person name="Deng R."/>
            <person name="Deng X."/>
            <person name="Fan L."/>
            <person name="Fantoni G."/>
            <person name="Fitzgerald M."/>
            <person name="Gogineni E."/>
            <person name="Goldberg J.M."/>
            <person name="Handley G."/>
            <person name="Hu X."/>
            <person name="Huber C."/>
            <person name="Jiao X."/>
            <person name="Jones K."/>
            <person name="Levin J.Z."/>
            <person name="Liu Y."/>
            <person name="Macdonald P."/>
            <person name="Melnikov A."/>
            <person name="Raley C."/>
            <person name="Sassi M."/>
            <person name="Sherman B.T."/>
            <person name="Song X."/>
            <person name="Sykes S."/>
            <person name="Tran B."/>
            <person name="Walsh L."/>
            <person name="Xia Y."/>
            <person name="Yang J."/>
            <person name="Young S."/>
            <person name="Zeng Q."/>
            <person name="Zheng X."/>
            <person name="Stephens R."/>
            <person name="Nusbaum C."/>
            <person name="Birren B.W."/>
            <person name="Azadi P."/>
            <person name="Lempicki R.A."/>
            <person name="Cuomo C.A."/>
            <person name="Kovacs J.A."/>
        </authorList>
    </citation>
    <scope>NUCLEOTIDE SEQUENCE [LARGE SCALE GENOMIC DNA]</scope>
    <source>
        <strain evidence="13">RU7</strain>
    </source>
</reference>
<dbReference type="Proteomes" id="UP000053447">
    <property type="component" value="Unassembled WGS sequence"/>
</dbReference>
<protein>
    <recommendedName>
        <fullName evidence="3">SWR1-complex protein 4</fullName>
    </recommendedName>
</protein>
<dbReference type="FunFam" id="1.10.10.60:FF:000087">
    <property type="entry name" value="DNA methyltransferase 1-associated protein 1"/>
    <property type="match status" value="1"/>
</dbReference>
<keyword evidence="6" id="KW-0804">Transcription</keyword>
<keyword evidence="4" id="KW-0156">Chromatin regulator</keyword>
<dbReference type="RefSeq" id="XP_018230663.1">
    <property type="nucleotide sequence ID" value="XM_018372917.1"/>
</dbReference>